<evidence type="ECO:0000313" key="1">
    <source>
        <dbReference type="EMBL" id="EDV99870.1"/>
    </source>
</evidence>
<dbReference type="AlphaFoldDB" id="B4JJW8"/>
<dbReference type="InParanoid" id="B4JJW8"/>
<evidence type="ECO:0000313" key="2">
    <source>
        <dbReference type="Proteomes" id="UP000001070"/>
    </source>
</evidence>
<dbReference type="HOGENOM" id="CLU_2981230_0_0_1"/>
<dbReference type="Proteomes" id="UP000001070">
    <property type="component" value="Unassembled WGS sequence"/>
</dbReference>
<keyword evidence="2" id="KW-1185">Reference proteome</keyword>
<proteinExistence type="predicted"/>
<name>B4JJW8_DROGR</name>
<organism evidence="2">
    <name type="scientific">Drosophila grimshawi</name>
    <name type="common">Hawaiian fruit fly</name>
    <name type="synonym">Idiomyia grimshawi</name>
    <dbReference type="NCBI Taxonomy" id="7222"/>
    <lineage>
        <taxon>Eukaryota</taxon>
        <taxon>Metazoa</taxon>
        <taxon>Ecdysozoa</taxon>
        <taxon>Arthropoda</taxon>
        <taxon>Hexapoda</taxon>
        <taxon>Insecta</taxon>
        <taxon>Pterygota</taxon>
        <taxon>Neoptera</taxon>
        <taxon>Endopterygota</taxon>
        <taxon>Diptera</taxon>
        <taxon>Brachycera</taxon>
        <taxon>Muscomorpha</taxon>
        <taxon>Ephydroidea</taxon>
        <taxon>Drosophilidae</taxon>
        <taxon>Drosophila</taxon>
        <taxon>Hawaiian Drosophila</taxon>
    </lineage>
</organism>
<gene>
    <name evidence="1" type="primary">Dgri\GH12164</name>
    <name evidence="1" type="ORF">Dgri_GH12164</name>
</gene>
<sequence length="58" mass="6550">MCVNIEGAQSVRQQNCRNGAGELLVELYLYLELELELELEPELKVETETETEPDLTGP</sequence>
<accession>B4JJW8</accession>
<protein>
    <submittedName>
        <fullName evidence="1">GH12164</fullName>
    </submittedName>
</protein>
<dbReference type="EMBL" id="CH916370">
    <property type="protein sequence ID" value="EDV99870.1"/>
    <property type="molecule type" value="Genomic_DNA"/>
</dbReference>
<reference evidence="1 2" key="1">
    <citation type="journal article" date="2007" name="Nature">
        <title>Evolution of genes and genomes on the Drosophila phylogeny.</title>
        <authorList>
            <consortium name="Drosophila 12 Genomes Consortium"/>
            <person name="Clark A.G."/>
            <person name="Eisen M.B."/>
            <person name="Smith D.R."/>
            <person name="Bergman C.M."/>
            <person name="Oliver B."/>
            <person name="Markow T.A."/>
            <person name="Kaufman T.C."/>
            <person name="Kellis M."/>
            <person name="Gelbart W."/>
            <person name="Iyer V.N."/>
            <person name="Pollard D.A."/>
            <person name="Sackton T.B."/>
            <person name="Larracuente A.M."/>
            <person name="Singh N.D."/>
            <person name="Abad J.P."/>
            <person name="Abt D.N."/>
            <person name="Adryan B."/>
            <person name="Aguade M."/>
            <person name="Akashi H."/>
            <person name="Anderson W.W."/>
            <person name="Aquadro C.F."/>
            <person name="Ardell D.H."/>
            <person name="Arguello R."/>
            <person name="Artieri C.G."/>
            <person name="Barbash D.A."/>
            <person name="Barker D."/>
            <person name="Barsanti P."/>
            <person name="Batterham P."/>
            <person name="Batzoglou S."/>
            <person name="Begun D."/>
            <person name="Bhutkar A."/>
            <person name="Blanco E."/>
            <person name="Bosak S.A."/>
            <person name="Bradley R.K."/>
            <person name="Brand A.D."/>
            <person name="Brent M.R."/>
            <person name="Brooks A.N."/>
            <person name="Brown R.H."/>
            <person name="Butlin R.K."/>
            <person name="Caggese C."/>
            <person name="Calvi B.R."/>
            <person name="Bernardo de Carvalho A."/>
            <person name="Caspi A."/>
            <person name="Castrezana S."/>
            <person name="Celniker S.E."/>
            <person name="Chang J.L."/>
            <person name="Chapple C."/>
            <person name="Chatterji S."/>
            <person name="Chinwalla A."/>
            <person name="Civetta A."/>
            <person name="Clifton S.W."/>
            <person name="Comeron J.M."/>
            <person name="Costello J.C."/>
            <person name="Coyne J.A."/>
            <person name="Daub J."/>
            <person name="David R.G."/>
            <person name="Delcher A.L."/>
            <person name="Delehaunty K."/>
            <person name="Do C.B."/>
            <person name="Ebling H."/>
            <person name="Edwards K."/>
            <person name="Eickbush T."/>
            <person name="Evans J.D."/>
            <person name="Filipski A."/>
            <person name="Findeiss S."/>
            <person name="Freyhult E."/>
            <person name="Fulton L."/>
            <person name="Fulton R."/>
            <person name="Garcia A.C."/>
            <person name="Gardiner A."/>
            <person name="Garfield D.A."/>
            <person name="Garvin B.E."/>
            <person name="Gibson G."/>
            <person name="Gilbert D."/>
            <person name="Gnerre S."/>
            <person name="Godfrey J."/>
            <person name="Good R."/>
            <person name="Gotea V."/>
            <person name="Gravely B."/>
            <person name="Greenberg A.J."/>
            <person name="Griffiths-Jones S."/>
            <person name="Gross S."/>
            <person name="Guigo R."/>
            <person name="Gustafson E.A."/>
            <person name="Haerty W."/>
            <person name="Hahn M.W."/>
            <person name="Halligan D.L."/>
            <person name="Halpern A.L."/>
            <person name="Halter G.M."/>
            <person name="Han M.V."/>
            <person name="Heger A."/>
            <person name="Hillier L."/>
            <person name="Hinrichs A.S."/>
            <person name="Holmes I."/>
            <person name="Hoskins R.A."/>
            <person name="Hubisz M.J."/>
            <person name="Hultmark D."/>
            <person name="Huntley M.A."/>
            <person name="Jaffe D.B."/>
            <person name="Jagadeeshan S."/>
            <person name="Jeck W.R."/>
            <person name="Johnson J."/>
            <person name="Jones C.D."/>
            <person name="Jordan W.C."/>
            <person name="Karpen G.H."/>
            <person name="Kataoka E."/>
            <person name="Keightley P.D."/>
            <person name="Kheradpour P."/>
            <person name="Kirkness E.F."/>
            <person name="Koerich L.B."/>
            <person name="Kristiansen K."/>
            <person name="Kudrna D."/>
            <person name="Kulathinal R.J."/>
            <person name="Kumar S."/>
            <person name="Kwok R."/>
            <person name="Lander E."/>
            <person name="Langley C.H."/>
            <person name="Lapoint R."/>
            <person name="Lazzaro B.P."/>
            <person name="Lee S.J."/>
            <person name="Levesque L."/>
            <person name="Li R."/>
            <person name="Lin C.F."/>
            <person name="Lin M.F."/>
            <person name="Lindblad-Toh K."/>
            <person name="Llopart A."/>
            <person name="Long M."/>
            <person name="Low L."/>
            <person name="Lozovsky E."/>
            <person name="Lu J."/>
            <person name="Luo M."/>
            <person name="Machado C.A."/>
            <person name="Makalowski W."/>
            <person name="Marzo M."/>
            <person name="Matsuda M."/>
            <person name="Matzkin L."/>
            <person name="McAllister B."/>
            <person name="McBride C.S."/>
            <person name="McKernan B."/>
            <person name="McKernan K."/>
            <person name="Mendez-Lago M."/>
            <person name="Minx P."/>
            <person name="Mollenhauer M.U."/>
            <person name="Montooth K."/>
            <person name="Mount S.M."/>
            <person name="Mu X."/>
            <person name="Myers E."/>
            <person name="Negre B."/>
            <person name="Newfeld S."/>
            <person name="Nielsen R."/>
            <person name="Noor M.A."/>
            <person name="O'Grady P."/>
            <person name="Pachter L."/>
            <person name="Papaceit M."/>
            <person name="Parisi M.J."/>
            <person name="Parisi M."/>
            <person name="Parts L."/>
            <person name="Pedersen J.S."/>
            <person name="Pesole G."/>
            <person name="Phillippy A.M."/>
            <person name="Ponting C.P."/>
            <person name="Pop M."/>
            <person name="Porcelli D."/>
            <person name="Powell J.R."/>
            <person name="Prohaska S."/>
            <person name="Pruitt K."/>
            <person name="Puig M."/>
            <person name="Quesneville H."/>
            <person name="Ram K.R."/>
            <person name="Rand D."/>
            <person name="Rasmussen M.D."/>
            <person name="Reed L.K."/>
            <person name="Reenan R."/>
            <person name="Reily A."/>
            <person name="Remington K.A."/>
            <person name="Rieger T.T."/>
            <person name="Ritchie M.G."/>
            <person name="Robin C."/>
            <person name="Rogers Y.H."/>
            <person name="Rohde C."/>
            <person name="Rozas J."/>
            <person name="Rubenfield M.J."/>
            <person name="Ruiz A."/>
            <person name="Russo S."/>
            <person name="Salzberg S.L."/>
            <person name="Sanchez-Gracia A."/>
            <person name="Saranga D.J."/>
            <person name="Sato H."/>
            <person name="Schaeffer S.W."/>
            <person name="Schatz M.C."/>
            <person name="Schlenke T."/>
            <person name="Schwartz R."/>
            <person name="Segarra C."/>
            <person name="Singh R.S."/>
            <person name="Sirot L."/>
            <person name="Sirota M."/>
            <person name="Sisneros N.B."/>
            <person name="Smith C.D."/>
            <person name="Smith T.F."/>
            <person name="Spieth J."/>
            <person name="Stage D.E."/>
            <person name="Stark A."/>
            <person name="Stephan W."/>
            <person name="Strausberg R.L."/>
            <person name="Strempel S."/>
            <person name="Sturgill D."/>
            <person name="Sutton G."/>
            <person name="Sutton G.G."/>
            <person name="Tao W."/>
            <person name="Teichmann S."/>
            <person name="Tobari Y.N."/>
            <person name="Tomimura Y."/>
            <person name="Tsolas J.M."/>
            <person name="Valente V.L."/>
            <person name="Venter E."/>
            <person name="Venter J.C."/>
            <person name="Vicario S."/>
            <person name="Vieira F.G."/>
            <person name="Vilella A.J."/>
            <person name="Villasante A."/>
            <person name="Walenz B."/>
            <person name="Wang J."/>
            <person name="Wasserman M."/>
            <person name="Watts T."/>
            <person name="Wilson D."/>
            <person name="Wilson R.K."/>
            <person name="Wing R.A."/>
            <person name="Wolfner M.F."/>
            <person name="Wong A."/>
            <person name="Wong G.K."/>
            <person name="Wu C.I."/>
            <person name="Wu G."/>
            <person name="Yamamoto D."/>
            <person name="Yang H.P."/>
            <person name="Yang S.P."/>
            <person name="Yorke J.A."/>
            <person name="Yoshida K."/>
            <person name="Zdobnov E."/>
            <person name="Zhang P."/>
            <person name="Zhang Y."/>
            <person name="Zimin A.V."/>
            <person name="Baldwin J."/>
            <person name="Abdouelleil A."/>
            <person name="Abdulkadir J."/>
            <person name="Abebe A."/>
            <person name="Abera B."/>
            <person name="Abreu J."/>
            <person name="Acer S.C."/>
            <person name="Aftuck L."/>
            <person name="Alexander A."/>
            <person name="An P."/>
            <person name="Anderson E."/>
            <person name="Anderson S."/>
            <person name="Arachi H."/>
            <person name="Azer M."/>
            <person name="Bachantsang P."/>
            <person name="Barry A."/>
            <person name="Bayul T."/>
            <person name="Berlin A."/>
            <person name="Bessette D."/>
            <person name="Bloom T."/>
            <person name="Blye J."/>
            <person name="Boguslavskiy L."/>
            <person name="Bonnet C."/>
            <person name="Boukhgalter B."/>
            <person name="Bourzgui I."/>
            <person name="Brown A."/>
            <person name="Cahill P."/>
            <person name="Channer S."/>
            <person name="Cheshatsang Y."/>
            <person name="Chuda L."/>
            <person name="Citroen M."/>
            <person name="Collymore A."/>
            <person name="Cooke P."/>
            <person name="Costello M."/>
            <person name="D'Aco K."/>
            <person name="Daza R."/>
            <person name="De Haan G."/>
            <person name="DeGray S."/>
            <person name="DeMaso C."/>
            <person name="Dhargay N."/>
            <person name="Dooley K."/>
            <person name="Dooley E."/>
            <person name="Doricent M."/>
            <person name="Dorje P."/>
            <person name="Dorjee K."/>
            <person name="Dupes A."/>
            <person name="Elong R."/>
            <person name="Falk J."/>
            <person name="Farina A."/>
            <person name="Faro S."/>
            <person name="Ferguson D."/>
            <person name="Fisher S."/>
            <person name="Foley C.D."/>
            <person name="Franke A."/>
            <person name="Friedrich D."/>
            <person name="Gadbois L."/>
            <person name="Gearin G."/>
            <person name="Gearin C.R."/>
            <person name="Giannoukos G."/>
            <person name="Goode T."/>
            <person name="Graham J."/>
            <person name="Grandbois E."/>
            <person name="Grewal S."/>
            <person name="Gyaltsen K."/>
            <person name="Hafez N."/>
            <person name="Hagos B."/>
            <person name="Hall J."/>
            <person name="Henson C."/>
            <person name="Hollinger A."/>
            <person name="Honan T."/>
            <person name="Huard M.D."/>
            <person name="Hughes L."/>
            <person name="Hurhula B."/>
            <person name="Husby M.E."/>
            <person name="Kamat A."/>
            <person name="Kanga B."/>
            <person name="Kashin S."/>
            <person name="Khazanovich D."/>
            <person name="Kisner P."/>
            <person name="Lance K."/>
            <person name="Lara M."/>
            <person name="Lee W."/>
            <person name="Lennon N."/>
            <person name="Letendre F."/>
            <person name="LeVine R."/>
            <person name="Lipovsky A."/>
            <person name="Liu X."/>
            <person name="Liu J."/>
            <person name="Liu S."/>
            <person name="Lokyitsang T."/>
            <person name="Lokyitsang Y."/>
            <person name="Lubonja R."/>
            <person name="Lui A."/>
            <person name="MacDonald P."/>
            <person name="Magnisalis V."/>
            <person name="Maru K."/>
            <person name="Matthews C."/>
            <person name="McCusker W."/>
            <person name="McDonough S."/>
            <person name="Mehta T."/>
            <person name="Meldrim J."/>
            <person name="Meneus L."/>
            <person name="Mihai O."/>
            <person name="Mihalev A."/>
            <person name="Mihova T."/>
            <person name="Mittelman R."/>
            <person name="Mlenga V."/>
            <person name="Montmayeur A."/>
            <person name="Mulrain L."/>
            <person name="Navidi A."/>
            <person name="Naylor J."/>
            <person name="Negash T."/>
            <person name="Nguyen T."/>
            <person name="Nguyen N."/>
            <person name="Nicol R."/>
            <person name="Norbu C."/>
            <person name="Norbu N."/>
            <person name="Novod N."/>
            <person name="O'Neill B."/>
            <person name="Osman S."/>
            <person name="Markiewicz E."/>
            <person name="Oyono O.L."/>
            <person name="Patti C."/>
            <person name="Phunkhang P."/>
            <person name="Pierre F."/>
            <person name="Priest M."/>
            <person name="Raghuraman S."/>
            <person name="Rege F."/>
            <person name="Reyes R."/>
            <person name="Rise C."/>
            <person name="Rogov P."/>
            <person name="Ross K."/>
            <person name="Ryan E."/>
            <person name="Settipalli S."/>
            <person name="Shea T."/>
            <person name="Sherpa N."/>
            <person name="Shi L."/>
            <person name="Shih D."/>
            <person name="Sparrow T."/>
            <person name="Spaulding J."/>
            <person name="Stalker J."/>
            <person name="Stange-Thomann N."/>
            <person name="Stavropoulos S."/>
            <person name="Stone C."/>
            <person name="Strader C."/>
            <person name="Tesfaye S."/>
            <person name="Thomson T."/>
            <person name="Thoulutsang Y."/>
            <person name="Thoulutsang D."/>
            <person name="Topham K."/>
            <person name="Topping I."/>
            <person name="Tsamla T."/>
            <person name="Vassiliev H."/>
            <person name="Vo A."/>
            <person name="Wangchuk T."/>
            <person name="Wangdi T."/>
            <person name="Weiand M."/>
            <person name="Wilkinson J."/>
            <person name="Wilson A."/>
            <person name="Yadav S."/>
            <person name="Young G."/>
            <person name="Yu Q."/>
            <person name="Zembek L."/>
            <person name="Zhong D."/>
            <person name="Zimmer A."/>
            <person name="Zwirko Z."/>
            <person name="Jaffe D.B."/>
            <person name="Alvarez P."/>
            <person name="Brockman W."/>
            <person name="Butler J."/>
            <person name="Chin C."/>
            <person name="Gnerre S."/>
            <person name="Grabherr M."/>
            <person name="Kleber M."/>
            <person name="Mauceli E."/>
            <person name="MacCallum I."/>
        </authorList>
    </citation>
    <scope>NUCLEOTIDE SEQUENCE [LARGE SCALE GENOMIC DNA]</scope>
    <source>
        <strain evidence="2">Tucson 15287-2541.00</strain>
    </source>
</reference>